<evidence type="ECO:0000313" key="3">
    <source>
        <dbReference type="Proteomes" id="UP001060164"/>
    </source>
</evidence>
<dbReference type="Proteomes" id="UP001060164">
    <property type="component" value="Chromosome"/>
</dbReference>
<organism evidence="2 3">
    <name type="scientific">Ruminococcus gauvreauii</name>
    <dbReference type="NCBI Taxonomy" id="438033"/>
    <lineage>
        <taxon>Bacteria</taxon>
        <taxon>Bacillati</taxon>
        <taxon>Bacillota</taxon>
        <taxon>Clostridia</taxon>
        <taxon>Eubacteriales</taxon>
        <taxon>Oscillospiraceae</taxon>
        <taxon>Ruminococcus</taxon>
    </lineage>
</organism>
<protein>
    <submittedName>
        <fullName evidence="2">GNAT family N-acetyltransferase</fullName>
    </submittedName>
</protein>
<dbReference type="EMBL" id="CP102290">
    <property type="protein sequence ID" value="UWP58738.1"/>
    <property type="molecule type" value="Genomic_DNA"/>
</dbReference>
<dbReference type="InterPro" id="IPR016181">
    <property type="entry name" value="Acyl_CoA_acyltransferase"/>
</dbReference>
<dbReference type="Gene3D" id="3.40.630.30">
    <property type="match status" value="1"/>
</dbReference>
<accession>A0ABY5VES2</accession>
<evidence type="ECO:0000313" key="2">
    <source>
        <dbReference type="EMBL" id="UWP58738.1"/>
    </source>
</evidence>
<dbReference type="InterPro" id="IPR000182">
    <property type="entry name" value="GNAT_dom"/>
</dbReference>
<name>A0ABY5VES2_9FIRM</name>
<dbReference type="Pfam" id="PF13302">
    <property type="entry name" value="Acetyltransf_3"/>
    <property type="match status" value="1"/>
</dbReference>
<dbReference type="PANTHER" id="PTHR43792:SF13">
    <property type="entry name" value="ACETYLTRANSFERASE"/>
    <property type="match status" value="1"/>
</dbReference>
<proteinExistence type="predicted"/>
<dbReference type="RefSeq" id="WP_083963514.1">
    <property type="nucleotide sequence ID" value="NZ_CABLBR010000045.1"/>
</dbReference>
<dbReference type="SUPFAM" id="SSF55729">
    <property type="entry name" value="Acyl-CoA N-acyltransferases (Nat)"/>
    <property type="match status" value="1"/>
</dbReference>
<dbReference type="InterPro" id="IPR051531">
    <property type="entry name" value="N-acetyltransferase"/>
</dbReference>
<evidence type="ECO:0000259" key="1">
    <source>
        <dbReference type="Pfam" id="PF13302"/>
    </source>
</evidence>
<gene>
    <name evidence="2" type="ORF">NQ502_15375</name>
</gene>
<keyword evidence="3" id="KW-1185">Reference proteome</keyword>
<dbReference type="PANTHER" id="PTHR43792">
    <property type="entry name" value="GNAT FAMILY, PUTATIVE (AFU_ORTHOLOGUE AFUA_3G00765)-RELATED-RELATED"/>
    <property type="match status" value="1"/>
</dbReference>
<reference evidence="2" key="1">
    <citation type="journal article" date="2022" name="Cell">
        <title>Design, construction, and in vivo augmentation of a complex gut microbiome.</title>
        <authorList>
            <person name="Cheng A.G."/>
            <person name="Ho P.Y."/>
            <person name="Aranda-Diaz A."/>
            <person name="Jain S."/>
            <person name="Yu F.B."/>
            <person name="Meng X."/>
            <person name="Wang M."/>
            <person name="Iakiviak M."/>
            <person name="Nagashima K."/>
            <person name="Zhao A."/>
            <person name="Murugkar P."/>
            <person name="Patil A."/>
            <person name="Atabakhsh K."/>
            <person name="Weakley A."/>
            <person name="Yan J."/>
            <person name="Brumbaugh A.R."/>
            <person name="Higginbottom S."/>
            <person name="Dimas A."/>
            <person name="Shiver A.L."/>
            <person name="Deutschbauer A."/>
            <person name="Neff N."/>
            <person name="Sonnenburg J.L."/>
            <person name="Huang K.C."/>
            <person name="Fischbach M.A."/>
        </authorList>
    </citation>
    <scope>NUCLEOTIDE SEQUENCE</scope>
    <source>
        <strain evidence="2">DSM 19829</strain>
    </source>
</reference>
<feature type="domain" description="N-acetyltransferase" evidence="1">
    <location>
        <begin position="56"/>
        <end position="151"/>
    </location>
</feature>
<sequence>MTLETKRLELKPLLPGQLRLWIEDSLLLEKQLRCSYQAEPLEGLFCEIIKGQLKMAEKNPDDYLWYTFWFLIRKTDRIVVGSVVFKDVSGTKQEVEIGYGLGKEFEHNGYMTEAVQVLCEWAMEQKSVTHIIAETDLDGFASQCILQRCDFAEYKREKTIWWLLFSITYESSNVFYSKIQQENDIN</sequence>